<dbReference type="EMBL" id="JBEUWX010000002">
    <property type="protein sequence ID" value="MFA9950353.1"/>
    <property type="molecule type" value="Genomic_DNA"/>
</dbReference>
<name>A0ABV4UFW6_9RHOO</name>
<gene>
    <name evidence="1" type="ORF">ABCS64_08490</name>
</gene>
<dbReference type="Gene3D" id="1.10.1510.10">
    <property type="entry name" value="Uncharacterised protein YqeY/AIM41 PF09424, N-terminal domain"/>
    <property type="match status" value="1"/>
</dbReference>
<dbReference type="RefSeq" id="WP_418891413.1">
    <property type="nucleotide sequence ID" value="NZ_JBEUWX010000002.1"/>
</dbReference>
<comment type="caution">
    <text evidence="1">The sequence shown here is derived from an EMBL/GenBank/DDBJ whole genome shotgun (WGS) entry which is preliminary data.</text>
</comment>
<organism evidence="1 2">
    <name type="scientific">Dentiradicibacter hellwigii</name>
    <dbReference type="NCBI Taxonomy" id="3149053"/>
    <lineage>
        <taxon>Bacteria</taxon>
        <taxon>Pseudomonadati</taxon>
        <taxon>Pseudomonadota</taxon>
        <taxon>Betaproteobacteria</taxon>
        <taxon>Rhodocyclales</taxon>
        <taxon>Rhodocyclaceae</taxon>
        <taxon>Dentiradicibacter</taxon>
    </lineage>
</organism>
<dbReference type="Proteomes" id="UP001574673">
    <property type="component" value="Unassembled WGS sequence"/>
</dbReference>
<accession>A0ABV4UFW6</accession>
<dbReference type="InterPro" id="IPR003789">
    <property type="entry name" value="Asn/Gln_tRNA_amidoTrase-B-like"/>
</dbReference>
<dbReference type="InterPro" id="IPR023168">
    <property type="entry name" value="GatB_Yqey_C_2"/>
</dbReference>
<evidence type="ECO:0000313" key="1">
    <source>
        <dbReference type="EMBL" id="MFA9950353.1"/>
    </source>
</evidence>
<dbReference type="Gene3D" id="1.10.10.410">
    <property type="match status" value="1"/>
</dbReference>
<reference evidence="2" key="1">
    <citation type="submission" date="2024-06" db="EMBL/GenBank/DDBJ databases">
        <title>Radixoralia hellwigii gen. nov., sp nov., isolated from a root canal in the human oral cavity.</title>
        <authorList>
            <person name="Bartsch S."/>
            <person name="Wittmer A."/>
            <person name="Schulz A.-K."/>
            <person name="Neumann-Schaal M."/>
            <person name="Wolf J."/>
            <person name="Gronow S."/>
            <person name="Tennert C."/>
            <person name="Haecker G."/>
            <person name="Cieplik F."/>
            <person name="Al-Ahmad A."/>
        </authorList>
    </citation>
    <scope>NUCLEOTIDE SEQUENCE [LARGE SCALE GENOMIC DNA]</scope>
    <source>
        <strain evidence="2">Wk13</strain>
    </source>
</reference>
<protein>
    <submittedName>
        <fullName evidence="1">GatB/YqeY domain-containing protein</fullName>
    </submittedName>
</protein>
<evidence type="ECO:0000313" key="2">
    <source>
        <dbReference type="Proteomes" id="UP001574673"/>
    </source>
</evidence>
<keyword evidence="2" id="KW-1185">Reference proteome</keyword>
<dbReference type="Pfam" id="PF09424">
    <property type="entry name" value="YqeY"/>
    <property type="match status" value="1"/>
</dbReference>
<dbReference type="PANTHER" id="PTHR28055">
    <property type="entry name" value="ALTERED INHERITANCE OF MITOCHONDRIA PROTEIN 41, MITOCHONDRIAL"/>
    <property type="match status" value="1"/>
</dbReference>
<dbReference type="InterPro" id="IPR019004">
    <property type="entry name" value="YqeY/Aim41"/>
</dbReference>
<sequence>MSLKERINEEMKAAMRNGETAKRDAIRLLNAAIKQQEVDGRVTLGDADIVAVIEKMLKQRRDSISQYEAAGRQELADAEKFEVQVLSQYMPARMSAEAIAVAVQAAVVEMGASRASDMGKVMAVLKPQLAGKADMGEVSRQVKAALSGAGV</sequence>
<proteinExistence type="predicted"/>
<dbReference type="SUPFAM" id="SSF89095">
    <property type="entry name" value="GatB/YqeY motif"/>
    <property type="match status" value="1"/>
</dbReference>
<dbReference type="PANTHER" id="PTHR28055:SF1">
    <property type="entry name" value="ALTERED INHERITANCE OF MITOCHONDRIA PROTEIN 41, MITOCHONDRIAL"/>
    <property type="match status" value="1"/>
</dbReference>
<dbReference type="InterPro" id="IPR042184">
    <property type="entry name" value="YqeY/Aim41_N"/>
</dbReference>